<reference evidence="3" key="1">
    <citation type="journal article" date="2019" name="Int. J. Syst. Evol. Microbiol.">
        <title>The Global Catalogue of Microorganisms (GCM) 10K type strain sequencing project: providing services to taxonomists for standard genome sequencing and annotation.</title>
        <authorList>
            <consortium name="The Broad Institute Genomics Platform"/>
            <consortium name="The Broad Institute Genome Sequencing Center for Infectious Disease"/>
            <person name="Wu L."/>
            <person name="Ma J."/>
        </authorList>
    </citation>
    <scope>NUCLEOTIDE SEQUENCE [LARGE SCALE GENOMIC DNA]</scope>
    <source>
        <strain evidence="3">KCTC 52925</strain>
    </source>
</reference>
<sequence length="288" mass="32305">MNNTRIFQLFGLILFISVLIAGCETDDSQTPEDFYDQGNFTIVLDAQKIPGQGQYRTVLESNETIDINVHIEAPANLESLLITKTVNLVVDESFGNQGSINVDASGTSFDYNFIYEPSIDDVDKLIGFTFEAKTSEGTKHISDLTASITLSPKDNLVTKKWNWTSIKHVNSLNMPNEEVIADCEKDNAYLFNADGSMSLQYGQDTAAGSCAFDGLNVYDRWYITANDEYFIMEKHNVFTPNITAVDTFKLKTLSIDKLELEQTIDLSVFGLTDEEIFLYSFIPVPREN</sequence>
<organism evidence="2 3">
    <name type="scientific">Christiangramia antarctica</name>
    <dbReference type="NCBI Taxonomy" id="2058158"/>
    <lineage>
        <taxon>Bacteria</taxon>
        <taxon>Pseudomonadati</taxon>
        <taxon>Bacteroidota</taxon>
        <taxon>Flavobacteriia</taxon>
        <taxon>Flavobacteriales</taxon>
        <taxon>Flavobacteriaceae</taxon>
        <taxon>Christiangramia</taxon>
    </lineage>
</organism>
<protein>
    <submittedName>
        <fullName evidence="2">Uncharacterized protein</fullName>
    </submittedName>
</protein>
<evidence type="ECO:0000256" key="1">
    <source>
        <dbReference type="SAM" id="SignalP"/>
    </source>
</evidence>
<feature type="chain" id="PRO_5045222680" evidence="1">
    <location>
        <begin position="22"/>
        <end position="288"/>
    </location>
</feature>
<dbReference type="PROSITE" id="PS51257">
    <property type="entry name" value="PROKAR_LIPOPROTEIN"/>
    <property type="match status" value="1"/>
</dbReference>
<evidence type="ECO:0000313" key="3">
    <source>
        <dbReference type="Proteomes" id="UP001597438"/>
    </source>
</evidence>
<keyword evidence="3" id="KW-1185">Reference proteome</keyword>
<dbReference type="RefSeq" id="WP_251742508.1">
    <property type="nucleotide sequence ID" value="NZ_JBHUOJ010000040.1"/>
</dbReference>
<dbReference type="Proteomes" id="UP001597438">
    <property type="component" value="Unassembled WGS sequence"/>
</dbReference>
<comment type="caution">
    <text evidence="2">The sequence shown here is derived from an EMBL/GenBank/DDBJ whole genome shotgun (WGS) entry which is preliminary data.</text>
</comment>
<accession>A0ABW5X8K6</accession>
<name>A0ABW5X8K6_9FLAO</name>
<keyword evidence="1" id="KW-0732">Signal</keyword>
<gene>
    <name evidence="2" type="ORF">ACFSYS_19140</name>
</gene>
<evidence type="ECO:0000313" key="2">
    <source>
        <dbReference type="EMBL" id="MFD2835415.1"/>
    </source>
</evidence>
<proteinExistence type="predicted"/>
<dbReference type="EMBL" id="JBHUOJ010000040">
    <property type="protein sequence ID" value="MFD2835415.1"/>
    <property type="molecule type" value="Genomic_DNA"/>
</dbReference>
<feature type="signal peptide" evidence="1">
    <location>
        <begin position="1"/>
        <end position="21"/>
    </location>
</feature>